<dbReference type="GO" id="GO:0009505">
    <property type="term" value="C:plant-type cell wall"/>
    <property type="evidence" value="ECO:0000318"/>
    <property type="project" value="GO_Central"/>
</dbReference>
<dbReference type="InterPro" id="IPR010713">
    <property type="entry name" value="XET_C"/>
</dbReference>
<evidence type="ECO:0000259" key="8">
    <source>
        <dbReference type="PROSITE" id="PS51762"/>
    </source>
</evidence>
<dbReference type="RefSeq" id="XP_021841658.2">
    <property type="nucleotide sequence ID" value="XM_021985966.2"/>
</dbReference>
<dbReference type="Gene3D" id="2.60.120.200">
    <property type="match status" value="1"/>
</dbReference>
<evidence type="ECO:0000256" key="5">
    <source>
        <dbReference type="PIRSR" id="PIRSR005604-1"/>
    </source>
</evidence>
<dbReference type="PANTHER" id="PTHR31062">
    <property type="entry name" value="XYLOGLUCAN ENDOTRANSGLUCOSYLASE/HYDROLASE PROTEIN 8-RELATED"/>
    <property type="match status" value="1"/>
</dbReference>
<dbReference type="GO" id="GO:0048046">
    <property type="term" value="C:apoplast"/>
    <property type="evidence" value="ECO:0007669"/>
    <property type="project" value="UniProtKB-SubCell"/>
</dbReference>
<name>A0A9R0JPC1_SPIOL</name>
<evidence type="ECO:0000256" key="3">
    <source>
        <dbReference type="ARBA" id="ARBA00023157"/>
    </source>
</evidence>
<keyword evidence="2 7" id="KW-0378">Hydrolase</keyword>
<keyword evidence="4 7" id="KW-0326">Glycosidase</keyword>
<dbReference type="PIRSF" id="PIRSF005604">
    <property type="entry name" value="XET"/>
    <property type="match status" value="1"/>
</dbReference>
<dbReference type="KEGG" id="soe:110781890"/>
<evidence type="ECO:0000256" key="1">
    <source>
        <dbReference type="ARBA" id="ARBA00022679"/>
    </source>
</evidence>
<dbReference type="GO" id="GO:0016762">
    <property type="term" value="F:xyloglucan:xyloglucosyl transferase activity"/>
    <property type="evidence" value="ECO:0000318"/>
    <property type="project" value="GO_Central"/>
</dbReference>
<keyword evidence="7" id="KW-0052">Apoplast</keyword>
<keyword evidence="3" id="KW-1015">Disulfide bond</keyword>
<feature type="active site" description="Proton donor" evidence="5">
    <location>
        <position position="132"/>
    </location>
</feature>
<dbReference type="AlphaFoldDB" id="A0A9R0JPC1"/>
<dbReference type="CDD" id="cd02176">
    <property type="entry name" value="GH16_XET"/>
    <property type="match status" value="1"/>
</dbReference>
<feature type="domain" description="GH16" evidence="8">
    <location>
        <begin position="23"/>
        <end position="242"/>
    </location>
</feature>
<dbReference type="InterPro" id="IPR013320">
    <property type="entry name" value="ConA-like_dom_sf"/>
</dbReference>
<feature type="glycosylation site" description="N-linked (GlcNAc...) asparagine" evidence="6">
    <location>
        <position position="136"/>
    </location>
</feature>
<keyword evidence="9" id="KW-1185">Reference proteome</keyword>
<evidence type="ECO:0000256" key="6">
    <source>
        <dbReference type="PIRSR" id="PIRSR005604-2"/>
    </source>
</evidence>
<comment type="subcellular location">
    <subcellularLocation>
        <location evidence="7">Secreted</location>
        <location evidence="7">Cell wall</location>
    </subcellularLocation>
    <subcellularLocation>
        <location evidence="7">Secreted</location>
        <location evidence="7">Extracellular space</location>
        <location evidence="7">Apoplast</location>
    </subcellularLocation>
</comment>
<dbReference type="GO" id="GO:0004553">
    <property type="term" value="F:hydrolase activity, hydrolyzing O-glycosyl compounds"/>
    <property type="evidence" value="ECO:0007669"/>
    <property type="project" value="InterPro"/>
</dbReference>
<dbReference type="SUPFAM" id="SSF49899">
    <property type="entry name" value="Concanavalin A-like lectins/glucanases"/>
    <property type="match status" value="1"/>
</dbReference>
<dbReference type="InterPro" id="IPR000757">
    <property type="entry name" value="Beta-glucanase-like"/>
</dbReference>
<evidence type="ECO:0000256" key="7">
    <source>
        <dbReference type="RuleBase" id="RU361120"/>
    </source>
</evidence>
<dbReference type="Proteomes" id="UP000813463">
    <property type="component" value="Chromosome 2"/>
</dbReference>
<comment type="function">
    <text evidence="7">Catalyzes xyloglucan endohydrolysis (XEH) and/or endotransglycosylation (XET). Cleaves and religates xyloglucan polymers, an essential constituent of the primary cell wall, and thereby participates in cell wall construction of growing tissues.</text>
</comment>
<dbReference type="GO" id="GO:0071555">
    <property type="term" value="P:cell wall organization"/>
    <property type="evidence" value="ECO:0007669"/>
    <property type="project" value="UniProtKB-KW"/>
</dbReference>
<comment type="PTM">
    <text evidence="7">Contains at least one intrachain disulfide bond essential for its enzymatic activity.</text>
</comment>
<dbReference type="GeneID" id="110781890"/>
<gene>
    <name evidence="10" type="primary">LOC110781890</name>
</gene>
<keyword evidence="7" id="KW-0964">Secreted</keyword>
<reference evidence="9" key="1">
    <citation type="journal article" date="2021" name="Nat. Commun.">
        <title>Genomic analyses provide insights into spinach domestication and the genetic basis of agronomic traits.</title>
        <authorList>
            <person name="Cai X."/>
            <person name="Sun X."/>
            <person name="Xu C."/>
            <person name="Sun H."/>
            <person name="Wang X."/>
            <person name="Ge C."/>
            <person name="Zhang Z."/>
            <person name="Wang Q."/>
            <person name="Fei Z."/>
            <person name="Jiao C."/>
            <person name="Wang Q."/>
        </authorList>
    </citation>
    <scope>NUCLEOTIDE SEQUENCE [LARGE SCALE GENOMIC DNA]</scope>
    <source>
        <strain evidence="9">cv. Varoflay</strain>
    </source>
</reference>
<dbReference type="GO" id="GO:0009834">
    <property type="term" value="P:plant-type secondary cell wall biogenesis"/>
    <property type="evidence" value="ECO:0000318"/>
    <property type="project" value="GO_Central"/>
</dbReference>
<proteinExistence type="inferred from homology"/>
<evidence type="ECO:0000313" key="9">
    <source>
        <dbReference type="Proteomes" id="UP000813463"/>
    </source>
</evidence>
<accession>A0A9R0JPC1</accession>
<dbReference type="GO" id="GO:0010411">
    <property type="term" value="P:xyloglucan metabolic process"/>
    <property type="evidence" value="ECO:0000318"/>
    <property type="project" value="GO_Central"/>
</dbReference>
<comment type="similarity">
    <text evidence="7">Belongs to the glycosyl hydrolase 16 family.</text>
</comment>
<keyword evidence="1 7" id="KW-0808">Transferase</keyword>
<organism evidence="9 10">
    <name type="scientific">Spinacia oleracea</name>
    <name type="common">Spinach</name>
    <dbReference type="NCBI Taxonomy" id="3562"/>
    <lineage>
        <taxon>Eukaryota</taxon>
        <taxon>Viridiplantae</taxon>
        <taxon>Streptophyta</taxon>
        <taxon>Embryophyta</taxon>
        <taxon>Tracheophyta</taxon>
        <taxon>Spermatophyta</taxon>
        <taxon>Magnoliopsida</taxon>
        <taxon>eudicotyledons</taxon>
        <taxon>Gunneridae</taxon>
        <taxon>Pentapetalae</taxon>
        <taxon>Caryophyllales</taxon>
        <taxon>Chenopodiaceae</taxon>
        <taxon>Chenopodioideae</taxon>
        <taxon>Anserineae</taxon>
        <taxon>Spinacia</taxon>
    </lineage>
</organism>
<dbReference type="PROSITE" id="PS51762">
    <property type="entry name" value="GH16_2"/>
    <property type="match status" value="1"/>
</dbReference>
<keyword evidence="7" id="KW-0134">Cell wall</keyword>
<dbReference type="InterPro" id="IPR044791">
    <property type="entry name" value="Beta-glucanase/XTH"/>
</dbReference>
<keyword evidence="7" id="KW-0961">Cell wall biogenesis/degradation</keyword>
<feature type="active site" description="Nucleophile" evidence="5">
    <location>
        <position position="128"/>
    </location>
</feature>
<evidence type="ECO:0000256" key="4">
    <source>
        <dbReference type="ARBA" id="ARBA00023295"/>
    </source>
</evidence>
<dbReference type="Pfam" id="PF06955">
    <property type="entry name" value="XET_C"/>
    <property type="match status" value="1"/>
</dbReference>
<dbReference type="EC" id="2.4.1.207" evidence="7"/>
<dbReference type="Pfam" id="PF00722">
    <property type="entry name" value="Glyco_hydro_16"/>
    <property type="match status" value="1"/>
</dbReference>
<sequence>MLLTSLLFLRTCSRMNTRKSFQKNLASKPLPLTMMMVVLVLLMQLLMGVSGGSFDEEFKITWGNERGKILNNGQLLTLTLDNFSGSGFESNKEFHFGKIDMQIKLVPGNSAGTVTTYYLSSKGKTHDEIDYEFLGNLTGEPYTVHTNIYAEGKGDREQQFHLWFDPTTDFHTYSILWNPQTIIFAIDEIPIREYKNMESMGIPFPKIHAMRLYSSIWNADQWATQGGRVKTDWSQAPFSSSYRNFKAEACVRVAGTTSCHPQTVTWMKRKLDGLSQSRLNWVRKNFMVYNYCIDTKRFPQGLPKECHVLK</sequence>
<reference evidence="10" key="2">
    <citation type="submission" date="2025-08" db="UniProtKB">
        <authorList>
            <consortium name="RefSeq"/>
        </authorList>
    </citation>
    <scope>IDENTIFICATION</scope>
    <source>
        <tissue evidence="10">Leaf</tissue>
    </source>
</reference>
<evidence type="ECO:0000256" key="2">
    <source>
        <dbReference type="ARBA" id="ARBA00022801"/>
    </source>
</evidence>
<protein>
    <recommendedName>
        <fullName evidence="7">Xyloglucan endotransglucosylase/hydrolase</fullName>
        <ecNumber evidence="7">2.4.1.207</ecNumber>
    </recommendedName>
</protein>
<evidence type="ECO:0000313" key="10">
    <source>
        <dbReference type="RefSeq" id="XP_021841658.2"/>
    </source>
</evidence>
<dbReference type="InterPro" id="IPR016455">
    <property type="entry name" value="XTH"/>
</dbReference>